<keyword evidence="1" id="KW-0223">Dioxygenase</keyword>
<comment type="caution">
    <text evidence="1">The sequence shown here is derived from an EMBL/GenBank/DDBJ whole genome shotgun (WGS) entry which is preliminary data.</text>
</comment>
<reference evidence="1 2" key="1">
    <citation type="submission" date="2015-01" db="EMBL/GenBank/DDBJ databases">
        <title>Draft genome of Vibrio mytili type strain CAIM 528.</title>
        <authorList>
            <person name="Gonzalez-Castillo A."/>
            <person name="Gomez-Gil B."/>
            <person name="Enciso-Ibarra J."/>
        </authorList>
    </citation>
    <scope>NUCLEOTIDE SEQUENCE [LARGE SCALE GENOMIC DNA]</scope>
    <source>
        <strain evidence="1 2">CAIM 528</strain>
    </source>
</reference>
<dbReference type="RefSeq" id="WP_041154626.1">
    <property type="nucleotide sequence ID" value="NZ_CBCRVP010000003.1"/>
</dbReference>
<protein>
    <submittedName>
        <fullName evidence="1">DOPA 4,5-dioxygenase</fullName>
    </submittedName>
</protein>
<dbReference type="InterPro" id="IPR023389">
    <property type="entry name" value="DOPA-like_sf"/>
</dbReference>
<dbReference type="Proteomes" id="UP000031977">
    <property type="component" value="Unassembled WGS sequence"/>
</dbReference>
<keyword evidence="1" id="KW-0560">Oxidoreductase</keyword>
<dbReference type="Pfam" id="PF08883">
    <property type="entry name" value="DOPA_dioxygen"/>
    <property type="match status" value="1"/>
</dbReference>
<keyword evidence="2" id="KW-1185">Reference proteome</keyword>
<dbReference type="GO" id="GO:0051213">
    <property type="term" value="F:dioxygenase activity"/>
    <property type="evidence" value="ECO:0007669"/>
    <property type="project" value="UniProtKB-KW"/>
</dbReference>
<gene>
    <name evidence="1" type="ORF">SU60_05175</name>
</gene>
<organism evidence="1 2">
    <name type="scientific">Vibrio mytili</name>
    <dbReference type="NCBI Taxonomy" id="50718"/>
    <lineage>
        <taxon>Bacteria</taxon>
        <taxon>Pseudomonadati</taxon>
        <taxon>Pseudomonadota</taxon>
        <taxon>Gammaproteobacteria</taxon>
        <taxon>Vibrionales</taxon>
        <taxon>Vibrionaceae</taxon>
        <taxon>Vibrio</taxon>
    </lineage>
</organism>
<dbReference type="Gene3D" id="3.30.70.1240">
    <property type="entry name" value="DOPA-like domains"/>
    <property type="match status" value="1"/>
</dbReference>
<proteinExistence type="predicted"/>
<dbReference type="STRING" id="50718.SU60_05175"/>
<name>A0A0C3IA77_9VIBR</name>
<dbReference type="OrthoDB" id="572228at2"/>
<dbReference type="PANTHER" id="PTHR36423:SF2">
    <property type="entry name" value="AFR070WP"/>
    <property type="match status" value="1"/>
</dbReference>
<sequence>MYHAHVYFPLRQQEKAQAINEIIRQERQDVLRVYPLVGRLVGPHKMPMFEIHFESLSEEFLAWLDNIRGDFSVLIHPASEDELLDHTERAIWLGRELGIFEDKLDTGK</sequence>
<evidence type="ECO:0000313" key="2">
    <source>
        <dbReference type="Proteomes" id="UP000031977"/>
    </source>
</evidence>
<dbReference type="AlphaFoldDB" id="A0A0C3IA77"/>
<dbReference type="EMBL" id="JXOK01000010">
    <property type="protein sequence ID" value="KIN11900.1"/>
    <property type="molecule type" value="Genomic_DNA"/>
</dbReference>
<evidence type="ECO:0000313" key="1">
    <source>
        <dbReference type="EMBL" id="KIN11900.1"/>
    </source>
</evidence>
<accession>A0A0C3IA77</accession>
<dbReference type="PIRSF" id="PIRSF028139">
    <property type="entry name" value="DOPA-diox_rel_Mll2280"/>
    <property type="match status" value="1"/>
</dbReference>
<dbReference type="SUPFAM" id="SSF143410">
    <property type="entry name" value="DOPA-like"/>
    <property type="match status" value="1"/>
</dbReference>
<dbReference type="PANTHER" id="PTHR36423">
    <property type="entry name" value="AFR070WP"/>
    <property type="match status" value="1"/>
</dbReference>
<dbReference type="InterPro" id="IPR014980">
    <property type="entry name" value="DOPA_dioxygen"/>
</dbReference>